<name>A0ABZ2FWC7_9SPHN</name>
<evidence type="ECO:0000256" key="1">
    <source>
        <dbReference type="SAM" id="MobiDB-lite"/>
    </source>
</evidence>
<dbReference type="Pfam" id="PF09954">
    <property type="entry name" value="DUF2188"/>
    <property type="match status" value="1"/>
</dbReference>
<evidence type="ECO:0000313" key="2">
    <source>
        <dbReference type="EMBL" id="WWM69147.1"/>
    </source>
</evidence>
<proteinExistence type="predicted"/>
<sequence>MARDIHRIMPHKDGGWQVKRDGGKRASHVADTKAEAEKIGREISRNQGTELQIQNLDGKIIRSDSHGNDPRGRG</sequence>
<protein>
    <submittedName>
        <fullName evidence="2">DUF2188 domain-containing protein</fullName>
    </submittedName>
</protein>
<dbReference type="RefSeq" id="WP_338501051.1">
    <property type="nucleotide sequence ID" value="NZ_CP145607.1"/>
</dbReference>
<dbReference type="InterPro" id="IPR018691">
    <property type="entry name" value="DUF2188"/>
</dbReference>
<reference evidence="2 3" key="1">
    <citation type="submission" date="2024-02" db="EMBL/GenBank/DDBJ databases">
        <title>Full genome sequence of Sphingomonas kaistensis.</title>
        <authorList>
            <person name="Poletto B.L."/>
            <person name="Silva G."/>
            <person name="Galante D."/>
            <person name="Campos K.R."/>
            <person name="Santos M.B.N."/>
            <person name="Sacchi C.T."/>
        </authorList>
    </citation>
    <scope>NUCLEOTIDE SEQUENCE [LARGE SCALE GENOMIC DNA]</scope>
    <source>
        <strain evidence="2 3">MA4R</strain>
    </source>
</reference>
<keyword evidence="3" id="KW-1185">Reference proteome</keyword>
<feature type="region of interest" description="Disordered" evidence="1">
    <location>
        <begin position="1"/>
        <end position="36"/>
    </location>
</feature>
<gene>
    <name evidence="2" type="ORF">V6R86_00125</name>
</gene>
<dbReference type="EMBL" id="CP145607">
    <property type="protein sequence ID" value="WWM69147.1"/>
    <property type="molecule type" value="Genomic_DNA"/>
</dbReference>
<organism evidence="2 3">
    <name type="scientific">Sphingomonas kaistensis</name>
    <dbReference type="NCBI Taxonomy" id="298708"/>
    <lineage>
        <taxon>Bacteria</taxon>
        <taxon>Pseudomonadati</taxon>
        <taxon>Pseudomonadota</taxon>
        <taxon>Alphaproteobacteria</taxon>
        <taxon>Sphingomonadales</taxon>
        <taxon>Sphingomonadaceae</taxon>
        <taxon>Sphingomonas</taxon>
    </lineage>
</organism>
<dbReference type="Proteomes" id="UP001382935">
    <property type="component" value="Chromosome"/>
</dbReference>
<evidence type="ECO:0000313" key="3">
    <source>
        <dbReference type="Proteomes" id="UP001382935"/>
    </source>
</evidence>
<accession>A0ABZ2FWC7</accession>